<keyword evidence="4" id="KW-1185">Reference proteome</keyword>
<sequence length="427" mass="46272">MSQEATTPHRFFTWVEVVAIVGVIAVLVCLLLPAISAAREAARRMSCSNDFKQIGLAIHNYHSAFRCIPPICSGTGPTPGQDDLSNQRRLSANVPMTPFIESSAMWSMILNPYITDRKPVVVVEEEWSMKLDSRFADEILDQLSTADGPLINENGEHYFPSMGPAPWRAIDYPPWQIGMATYRCPSDTTERPVKHAALSNYAFCYGDGIHEVGYEPGSYLKFRDSNADTLSQRGAFVSGTFIKFRDCTDGLSSTIFMAEVVTDTDPQRMESNIASNIAGLKDNPSLCLNTITNGGRFSPVRYKPNITMRRTPDGKAARGGNWADGAITWSGFNTILPPNSPNCDTAAEHRLEGVFSASSAHGGGCHVLMGDGAVKFLTNSIDTGNLTAPSVYSGSKADVDGESPYGIWGSLGTIARAETDAEISESD</sequence>
<dbReference type="Gene3D" id="3.30.700.10">
    <property type="entry name" value="Glycoprotein, Type 4 Pilin"/>
    <property type="match status" value="1"/>
</dbReference>
<keyword evidence="1" id="KW-1133">Transmembrane helix</keyword>
<accession>A0A5C5Z7E2</accession>
<dbReference type="NCBIfam" id="TIGR04294">
    <property type="entry name" value="pre_pil_HX9DG"/>
    <property type="match status" value="1"/>
</dbReference>
<dbReference type="SUPFAM" id="SSF54523">
    <property type="entry name" value="Pili subunits"/>
    <property type="match status" value="1"/>
</dbReference>
<dbReference type="PANTHER" id="PTHR30093:SF2">
    <property type="entry name" value="TYPE II SECRETION SYSTEM PROTEIN H"/>
    <property type="match status" value="1"/>
</dbReference>
<evidence type="ECO:0000256" key="1">
    <source>
        <dbReference type="SAM" id="Phobius"/>
    </source>
</evidence>
<keyword evidence="1" id="KW-0812">Transmembrane</keyword>
<dbReference type="InterPro" id="IPR011453">
    <property type="entry name" value="DUF1559"/>
</dbReference>
<name>A0A5C5Z7E2_9BACT</name>
<dbReference type="RefSeq" id="WP_419194580.1">
    <property type="nucleotide sequence ID" value="NZ_SJPJ01000001.1"/>
</dbReference>
<dbReference type="EMBL" id="SJPJ01000001">
    <property type="protein sequence ID" value="TWT82731.1"/>
    <property type="molecule type" value="Genomic_DNA"/>
</dbReference>
<dbReference type="AlphaFoldDB" id="A0A5C5Z7E2"/>
<feature type="domain" description="DUF1559" evidence="2">
    <location>
        <begin position="37"/>
        <end position="383"/>
    </location>
</feature>
<gene>
    <name evidence="3" type="ORF">CA13_41940</name>
</gene>
<evidence type="ECO:0000313" key="4">
    <source>
        <dbReference type="Proteomes" id="UP000315010"/>
    </source>
</evidence>
<dbReference type="PANTHER" id="PTHR30093">
    <property type="entry name" value="GENERAL SECRETION PATHWAY PROTEIN G"/>
    <property type="match status" value="1"/>
</dbReference>
<dbReference type="Pfam" id="PF07596">
    <property type="entry name" value="SBP_bac_10"/>
    <property type="match status" value="1"/>
</dbReference>
<protein>
    <recommendedName>
        <fullName evidence="2">DUF1559 domain-containing protein</fullName>
    </recommendedName>
</protein>
<dbReference type="Proteomes" id="UP000315010">
    <property type="component" value="Unassembled WGS sequence"/>
</dbReference>
<comment type="caution">
    <text evidence="3">The sequence shown here is derived from an EMBL/GenBank/DDBJ whole genome shotgun (WGS) entry which is preliminary data.</text>
</comment>
<evidence type="ECO:0000259" key="2">
    <source>
        <dbReference type="Pfam" id="PF07596"/>
    </source>
</evidence>
<feature type="transmembrane region" description="Helical" evidence="1">
    <location>
        <begin position="12"/>
        <end position="35"/>
    </location>
</feature>
<proteinExistence type="predicted"/>
<reference evidence="3 4" key="1">
    <citation type="submission" date="2019-02" db="EMBL/GenBank/DDBJ databases">
        <title>Deep-cultivation of Planctomycetes and their phenomic and genomic characterization uncovers novel biology.</title>
        <authorList>
            <person name="Wiegand S."/>
            <person name="Jogler M."/>
            <person name="Boedeker C."/>
            <person name="Pinto D."/>
            <person name="Vollmers J."/>
            <person name="Rivas-Marin E."/>
            <person name="Kohn T."/>
            <person name="Peeters S.H."/>
            <person name="Heuer A."/>
            <person name="Rast P."/>
            <person name="Oberbeckmann S."/>
            <person name="Bunk B."/>
            <person name="Jeske O."/>
            <person name="Meyerdierks A."/>
            <person name="Storesund J.E."/>
            <person name="Kallscheuer N."/>
            <person name="Luecker S."/>
            <person name="Lage O.M."/>
            <person name="Pohl T."/>
            <person name="Merkel B.J."/>
            <person name="Hornburger P."/>
            <person name="Mueller R.-W."/>
            <person name="Bruemmer F."/>
            <person name="Labrenz M."/>
            <person name="Spormann A.M."/>
            <person name="Op Den Camp H."/>
            <person name="Overmann J."/>
            <person name="Amann R."/>
            <person name="Jetten M.S.M."/>
            <person name="Mascher T."/>
            <person name="Medema M.H."/>
            <person name="Devos D.P."/>
            <person name="Kaster A.-K."/>
            <person name="Ovreas L."/>
            <person name="Rohde M."/>
            <person name="Galperin M.Y."/>
            <person name="Jogler C."/>
        </authorList>
    </citation>
    <scope>NUCLEOTIDE SEQUENCE [LARGE SCALE GENOMIC DNA]</scope>
    <source>
        <strain evidence="3 4">CA13</strain>
    </source>
</reference>
<keyword evidence="1" id="KW-0472">Membrane</keyword>
<organism evidence="3 4">
    <name type="scientific">Novipirellula herctigrandis</name>
    <dbReference type="NCBI Taxonomy" id="2527986"/>
    <lineage>
        <taxon>Bacteria</taxon>
        <taxon>Pseudomonadati</taxon>
        <taxon>Planctomycetota</taxon>
        <taxon>Planctomycetia</taxon>
        <taxon>Pirellulales</taxon>
        <taxon>Pirellulaceae</taxon>
        <taxon>Novipirellula</taxon>
    </lineage>
</organism>
<evidence type="ECO:0000313" key="3">
    <source>
        <dbReference type="EMBL" id="TWT82731.1"/>
    </source>
</evidence>
<dbReference type="InterPro" id="IPR045584">
    <property type="entry name" value="Pilin-like"/>
</dbReference>
<dbReference type="InterPro" id="IPR027558">
    <property type="entry name" value="Pre_pil_HX9DG_C"/>
</dbReference>